<reference evidence="5 6" key="1">
    <citation type="submission" date="2019-08" db="EMBL/GenBank/DDBJ databases">
        <title>Draft genome sequence of Chryseobacterium sp. Gsoil 183.</title>
        <authorList>
            <person name="Im W.-T."/>
        </authorList>
    </citation>
    <scope>NUCLEOTIDE SEQUENCE [LARGE SCALE GENOMIC DNA]</scope>
    <source>
        <strain evidence="5 6">Gsoil 183</strain>
        <plasmid evidence="5">unnamed1</plasmid>
    </source>
</reference>
<evidence type="ECO:0000256" key="1">
    <source>
        <dbReference type="ARBA" id="ARBA00022729"/>
    </source>
</evidence>
<keyword evidence="5" id="KW-0614">Plasmid</keyword>
<keyword evidence="2" id="KW-0677">Repeat</keyword>
<dbReference type="CDD" id="cd00063">
    <property type="entry name" value="FN3"/>
    <property type="match status" value="3"/>
</dbReference>
<accession>A0A5D9A0R6</accession>
<dbReference type="PANTHER" id="PTHR46708:SF11">
    <property type="entry name" value="RECEPTOR-TYPE TYROSINE-PROTEIN PHOSPHATASE ETA-LIKE"/>
    <property type="match status" value="1"/>
</dbReference>
<dbReference type="InterPro" id="IPR003961">
    <property type="entry name" value="FN3_dom"/>
</dbReference>
<dbReference type="AlphaFoldDB" id="A0A5D9A0R6"/>
<dbReference type="EMBL" id="VTRU01000001">
    <property type="protein sequence ID" value="TZG00191.1"/>
    <property type="molecule type" value="Genomic_DNA"/>
</dbReference>
<dbReference type="InterPro" id="IPR045474">
    <property type="entry name" value="GEVED"/>
</dbReference>
<dbReference type="RefSeq" id="WP_149387209.1">
    <property type="nucleotide sequence ID" value="NZ_VTRU01000001.1"/>
</dbReference>
<evidence type="ECO:0000256" key="3">
    <source>
        <dbReference type="SAM" id="SignalP"/>
    </source>
</evidence>
<dbReference type="InterPro" id="IPR050991">
    <property type="entry name" value="ECM_Regulatory_Proteins"/>
</dbReference>
<evidence type="ECO:0000313" key="5">
    <source>
        <dbReference type="EMBL" id="TZG00191.1"/>
    </source>
</evidence>
<feature type="chain" id="PRO_5023087902" evidence="3">
    <location>
        <begin position="28"/>
        <end position="809"/>
    </location>
</feature>
<gene>
    <name evidence="5" type="ORF">FW781_09800</name>
</gene>
<feature type="domain" description="Fibronectin type-III" evidence="4">
    <location>
        <begin position="392"/>
        <end position="483"/>
    </location>
</feature>
<dbReference type="SUPFAM" id="SSF49265">
    <property type="entry name" value="Fibronectin type III"/>
    <property type="match status" value="2"/>
</dbReference>
<dbReference type="Pfam" id="PF00041">
    <property type="entry name" value="fn3"/>
    <property type="match status" value="3"/>
</dbReference>
<dbReference type="Pfam" id="PF20009">
    <property type="entry name" value="GEVED"/>
    <property type="match status" value="1"/>
</dbReference>
<proteinExistence type="predicted"/>
<geneLocation type="plasmid" evidence="5">
    <name>unnamed1</name>
</geneLocation>
<dbReference type="OrthoDB" id="9792152at2"/>
<feature type="signal peptide" evidence="3">
    <location>
        <begin position="1"/>
        <end position="27"/>
    </location>
</feature>
<dbReference type="Pfam" id="PF18962">
    <property type="entry name" value="Por_Secre_tail"/>
    <property type="match status" value="1"/>
</dbReference>
<dbReference type="SMART" id="SM00060">
    <property type="entry name" value="FN3"/>
    <property type="match status" value="4"/>
</dbReference>
<dbReference type="InterPro" id="IPR013783">
    <property type="entry name" value="Ig-like_fold"/>
</dbReference>
<dbReference type="Proteomes" id="UP000323884">
    <property type="component" value="Unassembled WGS sequence"/>
</dbReference>
<dbReference type="Gene3D" id="2.60.40.10">
    <property type="entry name" value="Immunoglobulins"/>
    <property type="match status" value="4"/>
</dbReference>
<evidence type="ECO:0000259" key="4">
    <source>
        <dbReference type="PROSITE" id="PS50853"/>
    </source>
</evidence>
<feature type="domain" description="Fibronectin type-III" evidence="4">
    <location>
        <begin position="297"/>
        <end position="391"/>
    </location>
</feature>
<keyword evidence="1 3" id="KW-0732">Signal</keyword>
<dbReference type="InterPro" id="IPR026444">
    <property type="entry name" value="Secre_tail"/>
</dbReference>
<keyword evidence="6" id="KW-1185">Reference proteome</keyword>
<sequence>MREKYSFLLSFLSAVLAIFILNSCTTASFPYKQEFNTGNGGFTFVNTAQTNKWFYGNAAGNPPNAIYISNTNGGTNAYNIAGASTAHAYVDIAIPAGTNTTILSFDWRASGEGSEDYLRVWLVPTSFTPAAGTSITAGAGRIKVGNDFNIQSTWKTYINSNLNLSSFAGTNMRLVFEWKNNNNGGSQPPAAVDNISLGNCFIPTPMPASSVSPTTAILNWAAPSLAPLGGYEYYYNTTNVQPTSGTNPTGTSGLVSVNLSQLSQNTTYYWWVRSVCSPADKSLWISGGSFTTPSCNITSPVVTLSDITHNSASIRWPQSNHADAFQIRYRPVGSPSWTVTNVPIAQPPATMNIFNLTNLLPATFYETEIAAVCNATIGGYSHQEFSTRCDPFPPNVIISNITSTSALIEWSPVSTNSTYVMRWREVGTTTWNPVTLPVPPANTFTLTGLDVNKTYEVQIANKCNGETTLNPYSNPKVFTTERVCETPPSGLTITQLFPTSAAIQWDPFPGATYVLRYRKVGIPSWTEISSSVNNLVLTGLTELTKYEMMVVNVCNGITGNYTPPYYFTTPTVIYCKMKGESSAGEHISKVTLKPVGKKTMENESGASAYTDYTGVPKTFIEMIQGSTDNEIIIEKKWTGNTYNEGIAVWIDFNRNGEFDINERIFTSSPNSDNSVSGKFNVPADAFVSMTDYKYVVMRVAMSRGDIPVNCTDFKNGEVEDYKVVIQKKQVVNLLDQNEVLIYPNPVKTLLYIKNISRKANYKLYSVSGQFISGGIILDNKIDLSKLINSVYVISIEDNGNIIQKKFIKE</sequence>
<dbReference type="PROSITE" id="PS50853">
    <property type="entry name" value="FN3"/>
    <property type="match status" value="4"/>
</dbReference>
<dbReference type="NCBIfam" id="TIGR04183">
    <property type="entry name" value="Por_Secre_tail"/>
    <property type="match status" value="1"/>
</dbReference>
<feature type="domain" description="Fibronectin type-III" evidence="4">
    <location>
        <begin position="202"/>
        <end position="295"/>
    </location>
</feature>
<dbReference type="PANTHER" id="PTHR46708">
    <property type="entry name" value="TENASCIN"/>
    <property type="match status" value="1"/>
</dbReference>
<dbReference type="InterPro" id="IPR036116">
    <property type="entry name" value="FN3_sf"/>
</dbReference>
<name>A0A5D9A0R6_9FLAO</name>
<evidence type="ECO:0000313" key="6">
    <source>
        <dbReference type="Proteomes" id="UP000323884"/>
    </source>
</evidence>
<protein>
    <submittedName>
        <fullName evidence="5">T9SS type A sorting domain-containing protein</fullName>
    </submittedName>
</protein>
<organism evidence="5 6">
    <name type="scientific">Chryseobacterium panacisoli</name>
    <dbReference type="NCBI Taxonomy" id="1807141"/>
    <lineage>
        <taxon>Bacteria</taxon>
        <taxon>Pseudomonadati</taxon>
        <taxon>Bacteroidota</taxon>
        <taxon>Flavobacteriia</taxon>
        <taxon>Flavobacteriales</taxon>
        <taxon>Weeksellaceae</taxon>
        <taxon>Chryseobacterium group</taxon>
        <taxon>Chryseobacterium</taxon>
    </lineage>
</organism>
<comment type="caution">
    <text evidence="5">The sequence shown here is derived from an EMBL/GenBank/DDBJ whole genome shotgun (WGS) entry which is preliminary data.</text>
</comment>
<evidence type="ECO:0000256" key="2">
    <source>
        <dbReference type="ARBA" id="ARBA00022737"/>
    </source>
</evidence>
<feature type="domain" description="Fibronectin type-III" evidence="4">
    <location>
        <begin position="487"/>
        <end position="572"/>
    </location>
</feature>